<proteinExistence type="predicted"/>
<reference evidence="1 2" key="1">
    <citation type="journal article" date="2022" name="Allergy">
        <title>Genome assembly and annotation of Periplaneta americana reveal a comprehensive cockroach allergen profile.</title>
        <authorList>
            <person name="Wang L."/>
            <person name="Xiong Q."/>
            <person name="Saelim N."/>
            <person name="Wang L."/>
            <person name="Nong W."/>
            <person name="Wan A.T."/>
            <person name="Shi M."/>
            <person name="Liu X."/>
            <person name="Cao Q."/>
            <person name="Hui J.H.L."/>
            <person name="Sookrung N."/>
            <person name="Leung T.F."/>
            <person name="Tungtrongchitr A."/>
            <person name="Tsui S.K.W."/>
        </authorList>
    </citation>
    <scope>NUCLEOTIDE SEQUENCE [LARGE SCALE GENOMIC DNA]</scope>
    <source>
        <strain evidence="1">PWHHKU_190912</strain>
    </source>
</reference>
<evidence type="ECO:0000313" key="1">
    <source>
        <dbReference type="EMBL" id="KAJ4449832.1"/>
    </source>
</evidence>
<protein>
    <submittedName>
        <fullName evidence="1">Uncharacterized protein</fullName>
    </submittedName>
</protein>
<dbReference type="EMBL" id="JAJSOF020000003">
    <property type="protein sequence ID" value="KAJ4449832.1"/>
    <property type="molecule type" value="Genomic_DNA"/>
</dbReference>
<name>A0ABQ8TT11_PERAM</name>
<dbReference type="Proteomes" id="UP001148838">
    <property type="component" value="Unassembled WGS sequence"/>
</dbReference>
<gene>
    <name evidence="1" type="ORF">ANN_01238</name>
</gene>
<keyword evidence="2" id="KW-1185">Reference proteome</keyword>
<organism evidence="1 2">
    <name type="scientific">Periplaneta americana</name>
    <name type="common">American cockroach</name>
    <name type="synonym">Blatta americana</name>
    <dbReference type="NCBI Taxonomy" id="6978"/>
    <lineage>
        <taxon>Eukaryota</taxon>
        <taxon>Metazoa</taxon>
        <taxon>Ecdysozoa</taxon>
        <taxon>Arthropoda</taxon>
        <taxon>Hexapoda</taxon>
        <taxon>Insecta</taxon>
        <taxon>Pterygota</taxon>
        <taxon>Neoptera</taxon>
        <taxon>Polyneoptera</taxon>
        <taxon>Dictyoptera</taxon>
        <taxon>Blattodea</taxon>
        <taxon>Blattoidea</taxon>
        <taxon>Blattidae</taxon>
        <taxon>Blattinae</taxon>
        <taxon>Periplaneta</taxon>
    </lineage>
</organism>
<comment type="caution">
    <text evidence="1">The sequence shown here is derived from an EMBL/GenBank/DDBJ whole genome shotgun (WGS) entry which is preliminary data.</text>
</comment>
<accession>A0ABQ8TT11</accession>
<evidence type="ECO:0000313" key="2">
    <source>
        <dbReference type="Proteomes" id="UP001148838"/>
    </source>
</evidence>
<sequence>MRYTSDTECSLVRIPMRKEISYKISASVWNLYPPSIVANLENSSDHYENYGSAANFEVTEHNSSEIVPVLYENNTQNFEVISENKIDGKSKTAKSMSEEQIRKENERRKIRKITEKCERKFWKEGIGSRAAQLIETRSTMAEVRMGSESHKMSATQRNRERFSEIRKFMRQLNFVQPDINSGLGVELYAMHHRPAEACICCSLHIIVALL</sequence>